<dbReference type="OrthoDB" id="3798496at2759"/>
<reference evidence="2" key="1">
    <citation type="journal article" date="2021" name="Nat. Commun.">
        <title>Genetic determinants of endophytism in the Arabidopsis root mycobiome.</title>
        <authorList>
            <person name="Mesny F."/>
            <person name="Miyauchi S."/>
            <person name="Thiergart T."/>
            <person name="Pickel B."/>
            <person name="Atanasova L."/>
            <person name="Karlsson M."/>
            <person name="Huettel B."/>
            <person name="Barry K.W."/>
            <person name="Haridas S."/>
            <person name="Chen C."/>
            <person name="Bauer D."/>
            <person name="Andreopoulos W."/>
            <person name="Pangilinan J."/>
            <person name="LaButti K."/>
            <person name="Riley R."/>
            <person name="Lipzen A."/>
            <person name="Clum A."/>
            <person name="Drula E."/>
            <person name="Henrissat B."/>
            <person name="Kohler A."/>
            <person name="Grigoriev I.V."/>
            <person name="Martin F.M."/>
            <person name="Hacquard S."/>
        </authorList>
    </citation>
    <scope>NUCLEOTIDE SEQUENCE</scope>
    <source>
        <strain evidence="2">MPI-SDFR-AT-0120</strain>
    </source>
</reference>
<dbReference type="Proteomes" id="UP000813461">
    <property type="component" value="Unassembled WGS sequence"/>
</dbReference>
<protein>
    <submittedName>
        <fullName evidence="2">Uncharacterized protein</fullName>
    </submittedName>
</protein>
<accession>A0A8K0RKQ2</accession>
<feature type="region of interest" description="Disordered" evidence="1">
    <location>
        <begin position="225"/>
        <end position="257"/>
    </location>
</feature>
<organism evidence="2 3">
    <name type="scientific">Paraphoma chrysanthemicola</name>
    <dbReference type="NCBI Taxonomy" id="798071"/>
    <lineage>
        <taxon>Eukaryota</taxon>
        <taxon>Fungi</taxon>
        <taxon>Dikarya</taxon>
        <taxon>Ascomycota</taxon>
        <taxon>Pezizomycotina</taxon>
        <taxon>Dothideomycetes</taxon>
        <taxon>Pleosporomycetidae</taxon>
        <taxon>Pleosporales</taxon>
        <taxon>Pleosporineae</taxon>
        <taxon>Phaeosphaeriaceae</taxon>
        <taxon>Paraphoma</taxon>
    </lineage>
</organism>
<keyword evidence="3" id="KW-1185">Reference proteome</keyword>
<evidence type="ECO:0000313" key="3">
    <source>
        <dbReference type="Proteomes" id="UP000813461"/>
    </source>
</evidence>
<comment type="caution">
    <text evidence="2">The sequence shown here is derived from an EMBL/GenBank/DDBJ whole genome shotgun (WGS) entry which is preliminary data.</text>
</comment>
<dbReference type="AlphaFoldDB" id="A0A8K0RKQ2"/>
<feature type="compositionally biased region" description="Basic and acidic residues" evidence="1">
    <location>
        <begin position="231"/>
        <end position="250"/>
    </location>
</feature>
<dbReference type="EMBL" id="JAGMVJ010000001">
    <property type="protein sequence ID" value="KAH7094983.1"/>
    <property type="molecule type" value="Genomic_DNA"/>
</dbReference>
<name>A0A8K0RKQ2_9PLEO</name>
<evidence type="ECO:0000313" key="2">
    <source>
        <dbReference type="EMBL" id="KAH7094983.1"/>
    </source>
</evidence>
<gene>
    <name evidence="2" type="ORF">FB567DRAFT_16875</name>
</gene>
<sequence length="257" mass="28465">MTANYIMATNQIGTDSDPADWELISHTETLDLHTDRILLLLGPSSTLTSFPILIYNIPKTASLLIHTSTLSPADRHIRLPRLDSDMLTAYFELGCSKLFTAEYMWGELIKLAITAEQLGDKVVQMHVLAVMRKKGQMVAEGKGEMVMLEEYDVAKKICGGGGGAEEVLKILYRLRPKVSGAKGGKEETFNGSWKLRPSVRLPGRSRFGFKDEDGVGVVWPVRRLPGGLSVRDGKGKKFEWPDRKEAKTPDMEGENGT</sequence>
<evidence type="ECO:0000256" key="1">
    <source>
        <dbReference type="SAM" id="MobiDB-lite"/>
    </source>
</evidence>
<proteinExistence type="predicted"/>